<proteinExistence type="predicted"/>
<protein>
    <recommendedName>
        <fullName evidence="3">Lipoprotein</fullName>
    </recommendedName>
</protein>
<evidence type="ECO:0000313" key="2">
    <source>
        <dbReference type="Proteomes" id="UP001596997"/>
    </source>
</evidence>
<evidence type="ECO:0008006" key="3">
    <source>
        <dbReference type="Google" id="ProtNLM"/>
    </source>
</evidence>
<dbReference type="RefSeq" id="WP_377714457.1">
    <property type="nucleotide sequence ID" value="NZ_JBHTJM010000006.1"/>
</dbReference>
<evidence type="ECO:0000313" key="1">
    <source>
        <dbReference type="EMBL" id="MFD0963594.1"/>
    </source>
</evidence>
<dbReference type="EMBL" id="JBHTJM010000006">
    <property type="protein sequence ID" value="MFD0963594.1"/>
    <property type="molecule type" value="Genomic_DNA"/>
</dbReference>
<organism evidence="1 2">
    <name type="scientific">Pseudofulvibacter geojedonensis</name>
    <dbReference type="NCBI Taxonomy" id="1123758"/>
    <lineage>
        <taxon>Bacteria</taxon>
        <taxon>Pseudomonadati</taxon>
        <taxon>Bacteroidota</taxon>
        <taxon>Flavobacteriia</taxon>
        <taxon>Flavobacteriales</taxon>
        <taxon>Flavobacteriaceae</taxon>
        <taxon>Pseudofulvibacter</taxon>
    </lineage>
</organism>
<comment type="caution">
    <text evidence="1">The sequence shown here is derived from an EMBL/GenBank/DDBJ whole genome shotgun (WGS) entry which is preliminary data.</text>
</comment>
<accession>A0ABW3I164</accession>
<dbReference type="Proteomes" id="UP001596997">
    <property type="component" value="Unassembled WGS sequence"/>
</dbReference>
<gene>
    <name evidence="1" type="ORF">ACFQ1O_06230</name>
</gene>
<keyword evidence="2" id="KW-1185">Reference proteome</keyword>
<dbReference type="PROSITE" id="PS51257">
    <property type="entry name" value="PROKAR_LIPOPROTEIN"/>
    <property type="match status" value="1"/>
</dbReference>
<name>A0ABW3I164_9FLAO</name>
<sequence length="51" mass="5551">MKKAIAIIAIGTFLTSCAGGWSCKKRYCKSTDKKNKTEIITTTSKVVVTKP</sequence>
<reference evidence="2" key="1">
    <citation type="journal article" date="2019" name="Int. J. Syst. Evol. Microbiol.">
        <title>The Global Catalogue of Microorganisms (GCM) 10K type strain sequencing project: providing services to taxonomists for standard genome sequencing and annotation.</title>
        <authorList>
            <consortium name="The Broad Institute Genomics Platform"/>
            <consortium name="The Broad Institute Genome Sequencing Center for Infectious Disease"/>
            <person name="Wu L."/>
            <person name="Ma J."/>
        </authorList>
    </citation>
    <scope>NUCLEOTIDE SEQUENCE [LARGE SCALE GENOMIC DNA]</scope>
    <source>
        <strain evidence="2">CCUG 62114</strain>
    </source>
</reference>